<protein>
    <recommendedName>
        <fullName evidence="2">GH16 domain-containing protein</fullName>
    </recommendedName>
</protein>
<feature type="chain" id="PRO_5002567124" description="GH16 domain-containing protein" evidence="1">
    <location>
        <begin position="20"/>
        <end position="384"/>
    </location>
</feature>
<name>A0A0G4LVS4_VERLO</name>
<proteinExistence type="predicted"/>
<dbReference type="InterPro" id="IPR000757">
    <property type="entry name" value="Beta-glucanase-like"/>
</dbReference>
<dbReference type="AlphaFoldDB" id="A0A0G4LVS4"/>
<dbReference type="InterPro" id="IPR050546">
    <property type="entry name" value="Glycosyl_Hydrlase_16"/>
</dbReference>
<organism evidence="3 4">
    <name type="scientific">Verticillium longisporum</name>
    <name type="common">Verticillium dahliae var. longisporum</name>
    <dbReference type="NCBI Taxonomy" id="100787"/>
    <lineage>
        <taxon>Eukaryota</taxon>
        <taxon>Fungi</taxon>
        <taxon>Dikarya</taxon>
        <taxon>Ascomycota</taxon>
        <taxon>Pezizomycotina</taxon>
        <taxon>Sordariomycetes</taxon>
        <taxon>Hypocreomycetidae</taxon>
        <taxon>Glomerellales</taxon>
        <taxon>Plectosphaerellaceae</taxon>
        <taxon>Verticillium</taxon>
    </lineage>
</organism>
<dbReference type="SUPFAM" id="SSF49899">
    <property type="entry name" value="Concanavalin A-like lectins/glucanases"/>
    <property type="match status" value="2"/>
</dbReference>
<feature type="signal peptide" evidence="1">
    <location>
        <begin position="1"/>
        <end position="19"/>
    </location>
</feature>
<evidence type="ECO:0000313" key="3">
    <source>
        <dbReference type="EMBL" id="CRK26079.1"/>
    </source>
</evidence>
<feature type="domain" description="GH16" evidence="2">
    <location>
        <begin position="29"/>
        <end position="269"/>
    </location>
</feature>
<evidence type="ECO:0000313" key="4">
    <source>
        <dbReference type="Proteomes" id="UP000045706"/>
    </source>
</evidence>
<reference evidence="4" key="1">
    <citation type="submission" date="2015-05" db="EMBL/GenBank/DDBJ databases">
        <authorList>
            <person name="Fogelqvist Johan"/>
        </authorList>
    </citation>
    <scope>NUCLEOTIDE SEQUENCE [LARGE SCALE GENOMIC DNA]</scope>
</reference>
<dbReference type="PANTHER" id="PTHR10963">
    <property type="entry name" value="GLYCOSYL HYDROLASE-RELATED"/>
    <property type="match status" value="1"/>
</dbReference>
<sequence length="384" mass="41630">MHLQHLTLGLGALVTVTHAQQQYVLHDNYDRTNFFNEFSFFDAPDPTKGFQRYVNASEANDQSLAGFANDGVFLGVDYTTPGDNRRSVRLTSNKAFDGGVFMADIAHMPANSCGVWGAFWMFGPDWPHGGEIDIIEGVNTQESNKVTLHTGPGCSITNEGTDPSTTLDKNDCNAGEAFVGCTQRTASNLNYGDGFNAIGGGVYAVDWTPDHISVYFFPRGAIPADIAAGTPNPAAWGLPVARFNGGEGCSIPDHFRQNNLVFNIALARRWRRVDWTPDHISVYFFPRGAIPADIAAGTPNPGAWGLPVARFNGGEGCSIPDHFRQNNLVFNIALCGEWAGKVWSENPECSALAPTCDDFAANHPGAFSEAYWLINSVKVYQPAV</sequence>
<accession>A0A0G4LVS4</accession>
<evidence type="ECO:0000256" key="1">
    <source>
        <dbReference type="SAM" id="SignalP"/>
    </source>
</evidence>
<dbReference type="GO" id="GO:0004553">
    <property type="term" value="F:hydrolase activity, hydrolyzing O-glycosyl compounds"/>
    <property type="evidence" value="ECO:0007669"/>
    <property type="project" value="InterPro"/>
</dbReference>
<dbReference type="EMBL" id="CVQI01018890">
    <property type="protein sequence ID" value="CRK26079.1"/>
    <property type="molecule type" value="Genomic_DNA"/>
</dbReference>
<keyword evidence="1" id="KW-0732">Signal</keyword>
<dbReference type="InterPro" id="IPR013320">
    <property type="entry name" value="ConA-like_dom_sf"/>
</dbReference>
<dbReference type="Proteomes" id="UP000045706">
    <property type="component" value="Unassembled WGS sequence"/>
</dbReference>
<dbReference type="CDD" id="cd02181">
    <property type="entry name" value="GH16_fungal_Lam16A_glucanase"/>
    <property type="match status" value="1"/>
</dbReference>
<gene>
    <name evidence="3" type="ORF">BN1723_003384</name>
</gene>
<dbReference type="GO" id="GO:0009251">
    <property type="term" value="P:glucan catabolic process"/>
    <property type="evidence" value="ECO:0007669"/>
    <property type="project" value="TreeGrafter"/>
</dbReference>
<dbReference type="PROSITE" id="PS51762">
    <property type="entry name" value="GH16_2"/>
    <property type="match status" value="1"/>
</dbReference>
<dbReference type="Gene3D" id="2.60.120.200">
    <property type="match status" value="2"/>
</dbReference>
<dbReference type="PANTHER" id="PTHR10963:SF24">
    <property type="entry name" value="GLYCOSIDASE C21B10.07-RELATED"/>
    <property type="match status" value="1"/>
</dbReference>
<evidence type="ECO:0000259" key="2">
    <source>
        <dbReference type="PROSITE" id="PS51762"/>
    </source>
</evidence>
<dbReference type="Pfam" id="PF26113">
    <property type="entry name" value="GH16_XgeA"/>
    <property type="match status" value="2"/>
</dbReference>